<feature type="compositionally biased region" description="Basic and acidic residues" evidence="1">
    <location>
        <begin position="253"/>
        <end position="266"/>
    </location>
</feature>
<name>A0A2I1DCE8_ASPC2</name>
<keyword evidence="4" id="KW-1185">Reference proteome</keyword>
<dbReference type="Proteomes" id="UP000234254">
    <property type="component" value="Unassembled WGS sequence"/>
</dbReference>
<dbReference type="EMBL" id="MSFM01000002">
    <property type="protein sequence ID" value="PKY07544.1"/>
    <property type="molecule type" value="Genomic_DNA"/>
</dbReference>
<feature type="region of interest" description="Disordered" evidence="1">
    <location>
        <begin position="637"/>
        <end position="699"/>
    </location>
</feature>
<feature type="region of interest" description="Disordered" evidence="1">
    <location>
        <begin position="452"/>
        <end position="512"/>
    </location>
</feature>
<dbReference type="InterPro" id="IPR015915">
    <property type="entry name" value="Kelch-typ_b-propeller"/>
</dbReference>
<keyword evidence="2" id="KW-0812">Transmembrane</keyword>
<dbReference type="OrthoDB" id="5352000at2759"/>
<dbReference type="VEuPathDB" id="FungiDB:P168DRAFT_97761"/>
<feature type="region of interest" description="Disordered" evidence="1">
    <location>
        <begin position="527"/>
        <end position="552"/>
    </location>
</feature>
<evidence type="ECO:0000256" key="1">
    <source>
        <dbReference type="SAM" id="MobiDB-lite"/>
    </source>
</evidence>
<dbReference type="Gene3D" id="2.120.10.80">
    <property type="entry name" value="Kelch-type beta propeller"/>
    <property type="match status" value="1"/>
</dbReference>
<dbReference type="AlphaFoldDB" id="A0A2I1DCE8"/>
<protein>
    <recommendedName>
        <fullName evidence="5">Pre-mRNA splicing factor Clf1</fullName>
    </recommendedName>
</protein>
<evidence type="ECO:0000313" key="3">
    <source>
        <dbReference type="EMBL" id="PKY07544.1"/>
    </source>
</evidence>
<reference evidence="3" key="1">
    <citation type="submission" date="2016-12" db="EMBL/GenBank/DDBJ databases">
        <title>The genomes of Aspergillus section Nigri reveals drivers in fungal speciation.</title>
        <authorList>
            <consortium name="DOE Joint Genome Institute"/>
            <person name="Vesth T.C."/>
            <person name="Nybo J."/>
            <person name="Theobald S."/>
            <person name="Brandl J."/>
            <person name="Frisvad J.C."/>
            <person name="Nielsen K.F."/>
            <person name="Lyhne E.K."/>
            <person name="Kogle M.E."/>
            <person name="Kuo A."/>
            <person name="Riley R."/>
            <person name="Clum A."/>
            <person name="Nolan M."/>
            <person name="Lipzen A."/>
            <person name="Salamov A."/>
            <person name="Henrissat B."/>
            <person name="Wiebenga A."/>
            <person name="De vries R.P."/>
            <person name="Grigoriev I.V."/>
            <person name="Mortensen U.H."/>
            <person name="Andersen M.R."/>
            <person name="Baker S.E."/>
        </authorList>
    </citation>
    <scope>NUCLEOTIDE SEQUENCE</scope>
    <source>
        <strain evidence="3">IBT 28561</strain>
    </source>
</reference>
<organism evidence="3 4">
    <name type="scientific">Aspergillus campestris (strain IBT 28561)</name>
    <dbReference type="NCBI Taxonomy" id="1392248"/>
    <lineage>
        <taxon>Eukaryota</taxon>
        <taxon>Fungi</taxon>
        <taxon>Dikarya</taxon>
        <taxon>Ascomycota</taxon>
        <taxon>Pezizomycotina</taxon>
        <taxon>Eurotiomycetes</taxon>
        <taxon>Eurotiomycetidae</taxon>
        <taxon>Eurotiales</taxon>
        <taxon>Aspergillaceae</taxon>
        <taxon>Aspergillus</taxon>
        <taxon>Aspergillus subgen. Circumdati</taxon>
    </lineage>
</organism>
<dbReference type="RefSeq" id="XP_024696138.1">
    <property type="nucleotide sequence ID" value="XM_024842252.1"/>
</dbReference>
<feature type="compositionally biased region" description="Polar residues" evidence="1">
    <location>
        <begin position="335"/>
        <end position="349"/>
    </location>
</feature>
<dbReference type="GeneID" id="36549781"/>
<sequence>MLVPKPPVELEDHCSIVHDNTLYTYSAKGFASIPLERNGTWTKLHMGEPVSNAACIKAPVDGDPDHQALYVVGGSTPEDDPSGLQRYSFQDKKWHSIQSARTNMANRTHHRVVSLKASDSILVYGGHQDDSSVGSSDTFVIQTTAPYGVLAYTSQGAPPSVSPVLVPWSDRQAALIGGDTTPKGVHLFEPKGGWHKSPVTLADELPDHVECLLMRGADGSKVLEVFDLSVAPNTVTSLALALPGGRPARPAKKVGEPAKKDRRDESLKFPAYNDELASSTSREQYSMAQGDHGLVVFSSGDGSESLSIFNQTANGWLNATRLFYGDQSEQQILHTMSSDSPSATATNDPSESSAASGDSASEDGGSDVGTIVGATLGSILGVAAILLIILFLLKRKKDSRKRAAQGHGGAGDKDRLSFQDQGVEPLTRSAYPMAHSPAPVGASSVDSLAIFSGNVGDEKSPRPAGGRPSMQQNRQPPMKSSPLAAMATAPPAQENSRGPARGGQPGDRRTDEGWARYFQDNDTASLVDTQPTQAPKSMNPASADNRQSTWPTASLTPLNFGFLEGPKPLGRVPTGSPTTEHPSGNHIAIPESQSARISSADSISLASDDYDQDRDSHWPQQRSWLARPASSTYTASVYNPSSSNLPSTAPSVSDYRRHDSVRASTNTRGSSVVIPDTLEPLPTRKQNTDMSWLNLHAER</sequence>
<feature type="region of interest" description="Disordered" evidence="1">
    <location>
        <begin position="243"/>
        <end position="266"/>
    </location>
</feature>
<keyword evidence="2" id="KW-1133">Transmembrane helix</keyword>
<evidence type="ECO:0000256" key="2">
    <source>
        <dbReference type="SAM" id="Phobius"/>
    </source>
</evidence>
<feature type="transmembrane region" description="Helical" evidence="2">
    <location>
        <begin position="371"/>
        <end position="393"/>
    </location>
</feature>
<evidence type="ECO:0008006" key="5">
    <source>
        <dbReference type="Google" id="ProtNLM"/>
    </source>
</evidence>
<accession>A0A2I1DCE8</accession>
<comment type="caution">
    <text evidence="3">The sequence shown here is derived from an EMBL/GenBank/DDBJ whole genome shotgun (WGS) entry which is preliminary data.</text>
</comment>
<keyword evidence="2" id="KW-0472">Membrane</keyword>
<feature type="compositionally biased region" description="Polar residues" evidence="1">
    <location>
        <begin position="637"/>
        <end position="651"/>
    </location>
</feature>
<gene>
    <name evidence="3" type="ORF">P168DRAFT_97761</name>
</gene>
<feature type="region of interest" description="Disordered" evidence="1">
    <location>
        <begin position="335"/>
        <end position="364"/>
    </location>
</feature>
<dbReference type="SUPFAM" id="SSF117281">
    <property type="entry name" value="Kelch motif"/>
    <property type="match status" value="1"/>
</dbReference>
<proteinExistence type="predicted"/>
<feature type="region of interest" description="Disordered" evidence="1">
    <location>
        <begin position="573"/>
        <end position="599"/>
    </location>
</feature>
<evidence type="ECO:0000313" key="4">
    <source>
        <dbReference type="Proteomes" id="UP000234254"/>
    </source>
</evidence>
<feature type="compositionally biased region" description="Low complexity" evidence="1">
    <location>
        <begin position="350"/>
        <end position="359"/>
    </location>
</feature>